<sequence length="82" mass="9356">MNITQQKLTRQAVRMTATTLILAQGCTTAVLVKNALRRRGYNVYLSEVSKRLFEVARREGWSIEDIGSGRVFYFAQVMQSVQ</sequence>
<name>A0A7J5TWS4_9BACT</name>
<dbReference type="Proteomes" id="UP000488299">
    <property type="component" value="Unassembled WGS sequence"/>
</dbReference>
<keyword evidence="2" id="KW-1185">Reference proteome</keyword>
<protein>
    <submittedName>
        <fullName evidence="1">Uncharacterized protein</fullName>
    </submittedName>
</protein>
<evidence type="ECO:0000313" key="2">
    <source>
        <dbReference type="Proteomes" id="UP000488299"/>
    </source>
</evidence>
<reference evidence="1 2" key="1">
    <citation type="submission" date="2019-10" db="EMBL/GenBank/DDBJ databases">
        <title>Rudanella paleaurantiibacter sp. nov., isolated from sludge.</title>
        <authorList>
            <person name="Xu S.Q."/>
        </authorList>
    </citation>
    <scope>NUCLEOTIDE SEQUENCE [LARGE SCALE GENOMIC DNA]</scope>
    <source>
        <strain evidence="1 2">HX-22-17</strain>
    </source>
</reference>
<organism evidence="1 2">
    <name type="scientific">Rudanella paleaurantiibacter</name>
    <dbReference type="NCBI Taxonomy" id="2614655"/>
    <lineage>
        <taxon>Bacteria</taxon>
        <taxon>Pseudomonadati</taxon>
        <taxon>Bacteroidota</taxon>
        <taxon>Cytophagia</taxon>
        <taxon>Cytophagales</taxon>
        <taxon>Cytophagaceae</taxon>
        <taxon>Rudanella</taxon>
    </lineage>
</organism>
<accession>A0A7J5TWS4</accession>
<evidence type="ECO:0000313" key="1">
    <source>
        <dbReference type="EMBL" id="KAB7729082.1"/>
    </source>
</evidence>
<dbReference type="RefSeq" id="WP_019988658.1">
    <property type="nucleotide sequence ID" value="NZ_WELI01000006.1"/>
</dbReference>
<comment type="caution">
    <text evidence="1">The sequence shown here is derived from an EMBL/GenBank/DDBJ whole genome shotgun (WGS) entry which is preliminary data.</text>
</comment>
<dbReference type="EMBL" id="WELI01000006">
    <property type="protein sequence ID" value="KAB7729082.1"/>
    <property type="molecule type" value="Genomic_DNA"/>
</dbReference>
<dbReference type="AlphaFoldDB" id="A0A7J5TWS4"/>
<gene>
    <name evidence="1" type="ORF">F5984_15650</name>
</gene>
<proteinExistence type="predicted"/>
<dbReference type="PROSITE" id="PS51257">
    <property type="entry name" value="PROKAR_LIPOPROTEIN"/>
    <property type="match status" value="1"/>
</dbReference>